<accession>A0ABM0GYB6</accession>
<proteinExistence type="predicted"/>
<dbReference type="GeneID" id="100366684"/>
<dbReference type="PANTHER" id="PTHR37412:SF2">
    <property type="entry name" value="C2 DOMAIN-CONTAINING PROTEIN 5"/>
    <property type="match status" value="1"/>
</dbReference>
<dbReference type="InterPro" id="IPR057815">
    <property type="entry name" value="C2CD5_C"/>
</dbReference>
<dbReference type="Pfam" id="PF23128">
    <property type="entry name" value="YbjQ_4"/>
    <property type="match status" value="1"/>
</dbReference>
<keyword evidence="2" id="KW-1185">Reference proteome</keyword>
<dbReference type="InterPro" id="IPR038983">
    <property type="entry name" value="C2CD5"/>
</dbReference>
<dbReference type="Proteomes" id="UP000694865">
    <property type="component" value="Unplaced"/>
</dbReference>
<evidence type="ECO:0000259" key="1">
    <source>
        <dbReference type="Pfam" id="PF23128"/>
    </source>
</evidence>
<reference evidence="3" key="1">
    <citation type="submission" date="2025-08" db="UniProtKB">
        <authorList>
            <consortium name="RefSeq"/>
        </authorList>
    </citation>
    <scope>IDENTIFICATION</scope>
    <source>
        <tissue evidence="3">Testes</tissue>
    </source>
</reference>
<evidence type="ECO:0000313" key="3">
    <source>
        <dbReference type="RefSeq" id="XP_002740068.2"/>
    </source>
</evidence>
<feature type="domain" description="C2CD5 C-terminal" evidence="1">
    <location>
        <begin position="47"/>
        <end position="141"/>
    </location>
</feature>
<evidence type="ECO:0000313" key="2">
    <source>
        <dbReference type="Proteomes" id="UP000694865"/>
    </source>
</evidence>
<gene>
    <name evidence="3" type="primary">LOC100366684</name>
</gene>
<name>A0ABM0GYB6_SACKO</name>
<protein>
    <submittedName>
        <fullName evidence="3">C2 domain-containing protein 5-like</fullName>
    </submittedName>
</protein>
<sequence>MEEISEHCASNPMQVTGKSKVRKLPRLEKRIQYKLQKERVYRPAVEITPLCFVPGATFDKYLGNINLYYIRESTSVREVGGVSGFMHSFVSEVQAMVRSHVLALGGNAIVAYDMIECVLMDNPHKNQCQCLINVTGDAVRVMYDIDLPSFTEKVHTENTNNSDIPKEK</sequence>
<dbReference type="PANTHER" id="PTHR37412">
    <property type="entry name" value="C2 DOMAIN-CONTAINING PROTEIN 5"/>
    <property type="match status" value="1"/>
</dbReference>
<dbReference type="RefSeq" id="XP_002740068.2">
    <property type="nucleotide sequence ID" value="XM_002740022.2"/>
</dbReference>
<organism evidence="2 3">
    <name type="scientific">Saccoglossus kowalevskii</name>
    <name type="common">Acorn worm</name>
    <dbReference type="NCBI Taxonomy" id="10224"/>
    <lineage>
        <taxon>Eukaryota</taxon>
        <taxon>Metazoa</taxon>
        <taxon>Hemichordata</taxon>
        <taxon>Enteropneusta</taxon>
        <taxon>Harrimaniidae</taxon>
        <taxon>Saccoglossus</taxon>
    </lineage>
</organism>